<evidence type="ECO:0000313" key="1">
    <source>
        <dbReference type="EMBL" id="SFF43522.1"/>
    </source>
</evidence>
<accession>A0A1I2IM85</accession>
<organism evidence="1 2">
    <name type="scientific">Sunxiuqinia elliptica</name>
    <dbReference type="NCBI Taxonomy" id="655355"/>
    <lineage>
        <taxon>Bacteria</taxon>
        <taxon>Pseudomonadati</taxon>
        <taxon>Bacteroidota</taxon>
        <taxon>Bacteroidia</taxon>
        <taxon>Marinilabiliales</taxon>
        <taxon>Prolixibacteraceae</taxon>
        <taxon>Sunxiuqinia</taxon>
    </lineage>
</organism>
<dbReference type="Proteomes" id="UP000198964">
    <property type="component" value="Unassembled WGS sequence"/>
</dbReference>
<evidence type="ECO:0000313" key="2">
    <source>
        <dbReference type="Proteomes" id="UP000198964"/>
    </source>
</evidence>
<dbReference type="Gene3D" id="2.130.10.10">
    <property type="entry name" value="YVTN repeat-like/Quinoprotein amine dehydrogenase"/>
    <property type="match status" value="1"/>
</dbReference>
<dbReference type="InterPro" id="IPR031815">
    <property type="entry name" value="DUF5074"/>
</dbReference>
<keyword evidence="2" id="KW-1185">Reference proteome</keyword>
<dbReference type="AlphaFoldDB" id="A0A1I2IM85"/>
<reference evidence="1 2" key="1">
    <citation type="submission" date="2016-10" db="EMBL/GenBank/DDBJ databases">
        <authorList>
            <person name="de Groot N.N."/>
        </authorList>
    </citation>
    <scope>NUCLEOTIDE SEQUENCE [LARGE SCALE GENOMIC DNA]</scope>
    <source>
        <strain evidence="1 2">CGMCC 1.9156</strain>
    </source>
</reference>
<dbReference type="Pfam" id="PF16819">
    <property type="entry name" value="DUF5074"/>
    <property type="match status" value="1"/>
</dbReference>
<dbReference type="InterPro" id="IPR015943">
    <property type="entry name" value="WD40/YVTN_repeat-like_dom_sf"/>
</dbReference>
<name>A0A1I2IM85_9BACT</name>
<gene>
    <name evidence="1" type="ORF">SAMN05216283_106138</name>
</gene>
<protein>
    <recommendedName>
        <fullName evidence="3">DUF5074 domain-containing protein</fullName>
    </recommendedName>
</protein>
<dbReference type="PROSITE" id="PS51257">
    <property type="entry name" value="PROKAR_LIPOPROTEIN"/>
    <property type="match status" value="1"/>
</dbReference>
<proteinExistence type="predicted"/>
<dbReference type="InterPro" id="IPR011044">
    <property type="entry name" value="Quino_amine_DH_bsu"/>
</dbReference>
<dbReference type="STRING" id="655355.SAMN05216283_106138"/>
<sequence>MKNLKLLAIAGIALGLFSCSDDPVLPEAPQVSIKSISGLEEVAQKDTLALVATVTSSAETDIVWKVNNEEVQAGDTLLFTAEVMGNYEISLKAVNAGGEHTATFAVDVFGMFRDGTFVLNEGNMTSENGTLIFISPKGVAIDSVYQKVNGSELGNTTQDLFIADGKMYIIAQNGDRMGGDGMLVVANAETLEKEAAFSNEDLAELSWASHVAVIGNSAYIRDNAGVYLLNLDSKALSFIEGTAGAMKNRMAVANEKVFVPAGKKILVLQNGEVKSEVELPGTISGLLLSADDKLMVSCSGSPSYILKVDPADYSIIKQNEIADFSVSAGWGASPAIGAKGDTVYFGSGTKICQHILATGATSVMTDVSEHIEHAGIVYNNLGVHPTTGEVYFNTLKGFGMDYLINDITVFNFSKEAPQMVHDFKDYTNFPAGFFFTANYR</sequence>
<dbReference type="EMBL" id="FONW01000006">
    <property type="protein sequence ID" value="SFF43522.1"/>
    <property type="molecule type" value="Genomic_DNA"/>
</dbReference>
<dbReference type="SUPFAM" id="SSF50969">
    <property type="entry name" value="YVTN repeat-like/Quinoprotein amine dehydrogenase"/>
    <property type="match status" value="1"/>
</dbReference>
<evidence type="ECO:0008006" key="3">
    <source>
        <dbReference type="Google" id="ProtNLM"/>
    </source>
</evidence>
<dbReference type="RefSeq" id="WP_093920269.1">
    <property type="nucleotide sequence ID" value="NZ_FONW01000006.1"/>
</dbReference>